<dbReference type="SUPFAM" id="SSF88713">
    <property type="entry name" value="Glycoside hydrolase/deacetylase"/>
    <property type="match status" value="1"/>
</dbReference>
<sequence>MMAGLVKKIEINCDMGEGFGRWKMGPDEELIKYIDVANVACGFHAGDPTLMLKTVRMAKAHNVKVGAHPGLQDLFGFGRRRIEVDPEDMYASILYQVGALKAFLEAEGVPLNHIKPHGELFFYMQRDAVIMDAVLRAAAVYKVPVYACKNEMQKEMCAKYGLPFQEELYVDIDYNAQGALVPVAKSKKATPEIIYNRVLACALKDERDHNEQGVLKVGFEGRPFSICIHSDMPTALDNAKAARKAVGEANAKLFSK</sequence>
<accession>A0A2J6TPM5</accession>
<dbReference type="Gene3D" id="3.20.20.370">
    <property type="entry name" value="Glycoside hydrolase/deacetylase"/>
    <property type="match status" value="1"/>
</dbReference>
<dbReference type="Pfam" id="PF03746">
    <property type="entry name" value="LamB_YcsF"/>
    <property type="match status" value="1"/>
</dbReference>
<dbReference type="InterPro" id="IPR011330">
    <property type="entry name" value="Glyco_hydro/deAcase_b/a-brl"/>
</dbReference>
<keyword evidence="2" id="KW-1185">Reference proteome</keyword>
<dbReference type="OrthoDB" id="5295431at2759"/>
<dbReference type="GeneID" id="36584728"/>
<dbReference type="InParanoid" id="A0A2J6TPM5"/>
<gene>
    <name evidence="1" type="ORF">K444DRAFT_554397</name>
</gene>
<organism evidence="1 2">
    <name type="scientific">Hyaloscypha bicolor E</name>
    <dbReference type="NCBI Taxonomy" id="1095630"/>
    <lineage>
        <taxon>Eukaryota</taxon>
        <taxon>Fungi</taxon>
        <taxon>Dikarya</taxon>
        <taxon>Ascomycota</taxon>
        <taxon>Pezizomycotina</taxon>
        <taxon>Leotiomycetes</taxon>
        <taxon>Helotiales</taxon>
        <taxon>Hyaloscyphaceae</taxon>
        <taxon>Hyaloscypha</taxon>
        <taxon>Hyaloscypha bicolor</taxon>
    </lineage>
</organism>
<protein>
    <submittedName>
        <fullName evidence="1">LamB/YcsF family protein</fullName>
    </submittedName>
</protein>
<evidence type="ECO:0000313" key="1">
    <source>
        <dbReference type="EMBL" id="PMD64969.1"/>
    </source>
</evidence>
<dbReference type="Proteomes" id="UP000235371">
    <property type="component" value="Unassembled WGS sequence"/>
</dbReference>
<dbReference type="NCBIfam" id="NF003814">
    <property type="entry name" value="PRK05406.1-3"/>
    <property type="match status" value="1"/>
</dbReference>
<dbReference type="AlphaFoldDB" id="A0A2J6TPM5"/>
<proteinExistence type="predicted"/>
<dbReference type="PANTHER" id="PTHR30292">
    <property type="entry name" value="UNCHARACTERIZED PROTEIN YBGL-RELATED"/>
    <property type="match status" value="1"/>
</dbReference>
<dbReference type="InterPro" id="IPR005501">
    <property type="entry name" value="LamB/YcsF/PxpA-like"/>
</dbReference>
<name>A0A2J6TPM5_9HELO</name>
<evidence type="ECO:0000313" key="2">
    <source>
        <dbReference type="Proteomes" id="UP000235371"/>
    </source>
</evidence>
<dbReference type="STRING" id="1095630.A0A2J6TPM5"/>
<dbReference type="RefSeq" id="XP_024741873.1">
    <property type="nucleotide sequence ID" value="XM_024876649.1"/>
</dbReference>
<reference evidence="1 2" key="1">
    <citation type="submission" date="2016-04" db="EMBL/GenBank/DDBJ databases">
        <title>A degradative enzymes factory behind the ericoid mycorrhizal symbiosis.</title>
        <authorList>
            <consortium name="DOE Joint Genome Institute"/>
            <person name="Martino E."/>
            <person name="Morin E."/>
            <person name="Grelet G."/>
            <person name="Kuo A."/>
            <person name="Kohler A."/>
            <person name="Daghino S."/>
            <person name="Barry K."/>
            <person name="Choi C."/>
            <person name="Cichocki N."/>
            <person name="Clum A."/>
            <person name="Copeland A."/>
            <person name="Hainaut M."/>
            <person name="Haridas S."/>
            <person name="Labutti K."/>
            <person name="Lindquist E."/>
            <person name="Lipzen A."/>
            <person name="Khouja H.-R."/>
            <person name="Murat C."/>
            <person name="Ohm R."/>
            <person name="Olson A."/>
            <person name="Spatafora J."/>
            <person name="Veneault-Fourrey C."/>
            <person name="Henrissat B."/>
            <person name="Grigoriev I."/>
            <person name="Martin F."/>
            <person name="Perotto S."/>
        </authorList>
    </citation>
    <scope>NUCLEOTIDE SEQUENCE [LARGE SCALE GENOMIC DNA]</scope>
    <source>
        <strain evidence="1 2">E</strain>
    </source>
</reference>
<dbReference type="EMBL" id="KZ613747">
    <property type="protein sequence ID" value="PMD64969.1"/>
    <property type="molecule type" value="Genomic_DNA"/>
</dbReference>
<dbReference type="GO" id="GO:0005975">
    <property type="term" value="P:carbohydrate metabolic process"/>
    <property type="evidence" value="ECO:0007669"/>
    <property type="project" value="InterPro"/>
</dbReference>
<dbReference type="PANTHER" id="PTHR30292:SF0">
    <property type="entry name" value="5-OXOPROLINASE SUBUNIT A"/>
    <property type="match status" value="1"/>
</dbReference>